<sequence length="913" mass="104293">MNKRDKNETLRQVKSRLSMREPLGKCLDVIANITERLTLTKRPSDPAEQKDFLSDELAKAREVVPSLKGFGRSFPSFTCSIATGIGKTRLMAATIYYLHQVHGIKHFFILAPNLTLYNKLLRDFGDSGYDKYVFKGLAEYVTHPPIVITGENYLTLRPDTSGPQLFDFKNIEINIFNIAKFNSDNKTSKKGGEVLAPRMKRLSEYLGTSYYDYLASLPDLVVLMDEAHRYYADASRLAIDELAPVLGIEMTATPLKNNKPVENIIYEYNLAEALQEGLYVKIPAIAKRANFRSERLTPAEVERIKLEDGLSVHQHTMASLEIYARTYDKPHIKPFVLVACRDIVHARETAEYLESDNFYGGRYKGKVLQVDSSTKGEDDLAQLFLTIEETGNPIEIVVHVNMLGEGWDVRNLYTIIPLRAANAHTLIEQTIGRGLRLPFGGKRTGVDHIDKLTIIAHDNFQKIVDAANEENSILRRCQYVELDAEELDAEPVNIVTVEPKVNESVVQYQAQVATATTDQEREKAQALCDATEAIQAVLSEVAIETQSASIEEIAKNEEKLEVLVNRAKEAVARKVTIFTPLIQEELSPAFVKETITRFKRNLIEIPRISILPKEIHYGLEHFDVDFSKGQFDFIERKERIVRRDLVDNKQELLEVVESGRTQNIKHKLLMLLLDEPEIDYSEMREELLYILGQVLEYIRIYSTDDEVAIRTIDQNCQLIASRLYEQIREHFIQEVISYGEAKVLPFVRIEPIHLGERTGYPRKTLYEALPSLHQIRRFIFHGFTKACHECYAFDSGTERNFAQILEQDGEVITWLRPAATQFNIHWGRESRRYEPDFVVETTDGIYLVETKANTQLSNEEVQAKAEAARQYCLLATDYTTKHGGKPWTYLLVSHLDIEPTFSFKYVCDLSKGN</sequence>
<protein>
    <submittedName>
        <fullName evidence="3">Type III restriction enzyme</fullName>
    </submittedName>
</protein>
<feature type="domain" description="Helicase/UvrB N-terminal" evidence="1">
    <location>
        <begin position="76"/>
        <end position="254"/>
    </location>
</feature>
<evidence type="ECO:0000259" key="1">
    <source>
        <dbReference type="Pfam" id="PF04851"/>
    </source>
</evidence>
<dbReference type="Gene3D" id="3.40.91.30">
    <property type="match status" value="1"/>
</dbReference>
<dbReference type="EMBL" id="FUXE01000004">
    <property type="protein sequence ID" value="SJZ57513.1"/>
    <property type="molecule type" value="Genomic_DNA"/>
</dbReference>
<dbReference type="RefSeq" id="WP_078736469.1">
    <property type="nucleotide sequence ID" value="NZ_FUXE01000004.1"/>
</dbReference>
<dbReference type="STRING" id="29524.SAMN02745171_00508"/>
<dbReference type="SUPFAM" id="SSF52540">
    <property type="entry name" value="P-loop containing nucleoside triphosphate hydrolases"/>
    <property type="match status" value="1"/>
</dbReference>
<reference evidence="4" key="1">
    <citation type="submission" date="2017-02" db="EMBL/GenBank/DDBJ databases">
        <authorList>
            <person name="Varghese N."/>
            <person name="Submissions S."/>
        </authorList>
    </citation>
    <scope>NUCLEOTIDE SEQUENCE [LARGE SCALE GENOMIC DNA]</scope>
    <source>
        <strain evidence="4">ATCC 51356</strain>
    </source>
</reference>
<dbReference type="Gene3D" id="3.40.50.300">
    <property type="entry name" value="P-loop containing nucleotide triphosphate hydrolases"/>
    <property type="match status" value="2"/>
</dbReference>
<dbReference type="OrthoDB" id="9804145at2"/>
<organism evidence="3 4">
    <name type="scientific">Porphyromonas circumdentaria</name>
    <dbReference type="NCBI Taxonomy" id="29524"/>
    <lineage>
        <taxon>Bacteria</taxon>
        <taxon>Pseudomonadati</taxon>
        <taxon>Bacteroidota</taxon>
        <taxon>Bacteroidia</taxon>
        <taxon>Bacteroidales</taxon>
        <taxon>Porphyromonadaceae</taxon>
        <taxon>Porphyromonas</taxon>
    </lineage>
</organism>
<dbReference type="Pfam" id="PF04851">
    <property type="entry name" value="ResIII"/>
    <property type="match status" value="1"/>
</dbReference>
<dbReference type="GO" id="GO:0003677">
    <property type="term" value="F:DNA binding"/>
    <property type="evidence" value="ECO:0007669"/>
    <property type="project" value="InterPro"/>
</dbReference>
<proteinExistence type="predicted"/>
<dbReference type="GO" id="GO:0005524">
    <property type="term" value="F:ATP binding"/>
    <property type="evidence" value="ECO:0007669"/>
    <property type="project" value="InterPro"/>
</dbReference>
<dbReference type="PANTHER" id="PTHR47396">
    <property type="entry name" value="TYPE I RESTRICTION ENZYME ECOKI R PROTEIN"/>
    <property type="match status" value="1"/>
</dbReference>
<dbReference type="InterPro" id="IPR050742">
    <property type="entry name" value="Helicase_Restrict-Modif_Enz"/>
</dbReference>
<name>A0A1T4LS35_9PORP</name>
<gene>
    <name evidence="3" type="ORF">SAMN02745171_00508</name>
</gene>
<dbReference type="Proteomes" id="UP000190121">
    <property type="component" value="Unassembled WGS sequence"/>
</dbReference>
<accession>A0A1T4LS35</accession>
<dbReference type="Pfam" id="PF08722">
    <property type="entry name" value="Tn7_TnsA-like_N"/>
    <property type="match status" value="1"/>
</dbReference>
<dbReference type="InterPro" id="IPR027417">
    <property type="entry name" value="P-loop_NTPase"/>
</dbReference>
<dbReference type="PANTHER" id="PTHR47396:SF1">
    <property type="entry name" value="ATP-DEPENDENT HELICASE IRC3-RELATED"/>
    <property type="match status" value="1"/>
</dbReference>
<evidence type="ECO:0000313" key="4">
    <source>
        <dbReference type="Proteomes" id="UP000190121"/>
    </source>
</evidence>
<dbReference type="GO" id="GO:0016787">
    <property type="term" value="F:hydrolase activity"/>
    <property type="evidence" value="ECO:0007669"/>
    <property type="project" value="InterPro"/>
</dbReference>
<evidence type="ECO:0000259" key="2">
    <source>
        <dbReference type="Pfam" id="PF08722"/>
    </source>
</evidence>
<dbReference type="GO" id="GO:0005829">
    <property type="term" value="C:cytosol"/>
    <property type="evidence" value="ECO:0007669"/>
    <property type="project" value="TreeGrafter"/>
</dbReference>
<dbReference type="AlphaFoldDB" id="A0A1T4LS35"/>
<dbReference type="InterPro" id="IPR006935">
    <property type="entry name" value="Helicase/UvrB_N"/>
</dbReference>
<evidence type="ECO:0000313" key="3">
    <source>
        <dbReference type="EMBL" id="SJZ57513.1"/>
    </source>
</evidence>
<dbReference type="InterPro" id="IPR014833">
    <property type="entry name" value="TnsA_N"/>
</dbReference>
<feature type="domain" description="TnsA endonuclease N-terminal" evidence="2">
    <location>
        <begin position="822"/>
        <end position="872"/>
    </location>
</feature>
<keyword evidence="4" id="KW-1185">Reference proteome</keyword>